<protein>
    <submittedName>
        <fullName evidence="2">Uncharacterized protein</fullName>
    </submittedName>
</protein>
<feature type="region of interest" description="Disordered" evidence="1">
    <location>
        <begin position="36"/>
        <end position="57"/>
    </location>
</feature>
<gene>
    <name evidence="2" type="ORF">INT47_005424</name>
</gene>
<feature type="compositionally biased region" description="Acidic residues" evidence="1">
    <location>
        <begin position="122"/>
        <end position="131"/>
    </location>
</feature>
<evidence type="ECO:0000313" key="2">
    <source>
        <dbReference type="EMBL" id="KAG2198739.1"/>
    </source>
</evidence>
<evidence type="ECO:0000256" key="1">
    <source>
        <dbReference type="SAM" id="MobiDB-lite"/>
    </source>
</evidence>
<name>A0A8H7QU73_9FUNG</name>
<dbReference type="InterPro" id="IPR021641">
    <property type="entry name" value="DUF3245"/>
</dbReference>
<organism evidence="2 3">
    <name type="scientific">Mucor saturninus</name>
    <dbReference type="NCBI Taxonomy" id="64648"/>
    <lineage>
        <taxon>Eukaryota</taxon>
        <taxon>Fungi</taxon>
        <taxon>Fungi incertae sedis</taxon>
        <taxon>Mucoromycota</taxon>
        <taxon>Mucoromycotina</taxon>
        <taxon>Mucoromycetes</taxon>
        <taxon>Mucorales</taxon>
        <taxon>Mucorineae</taxon>
        <taxon>Mucoraceae</taxon>
        <taxon>Mucor</taxon>
    </lineage>
</organism>
<feature type="compositionally biased region" description="Basic residues" evidence="1">
    <location>
        <begin position="143"/>
        <end position="154"/>
    </location>
</feature>
<feature type="region of interest" description="Disordered" evidence="1">
    <location>
        <begin position="102"/>
        <end position="182"/>
    </location>
</feature>
<dbReference type="EMBL" id="JAEPRD010000106">
    <property type="protein sequence ID" value="KAG2198739.1"/>
    <property type="molecule type" value="Genomic_DNA"/>
</dbReference>
<keyword evidence="3" id="KW-1185">Reference proteome</keyword>
<evidence type="ECO:0000313" key="3">
    <source>
        <dbReference type="Proteomes" id="UP000603453"/>
    </source>
</evidence>
<dbReference type="Pfam" id="PF11595">
    <property type="entry name" value="DUF3245"/>
    <property type="match status" value="1"/>
</dbReference>
<dbReference type="Proteomes" id="UP000603453">
    <property type="component" value="Unassembled WGS sequence"/>
</dbReference>
<dbReference type="OrthoDB" id="5393235at2759"/>
<accession>A0A8H7QU73</accession>
<sequence length="201" mass="22080">MSEQAKINTDENEKIKTQIDASIGIARSLIHSWLPAAKPGEESDDEQDSTLLKYSTGRPDRLGLGAKFLSHNEAMRHTSQNGMASKEALQLKNKILNGNRRAVSGHELVNTPIGKRFRPQDVDESESENEEESRSTTVGTTKQNKKKHNNKKTKTASTTAAAATVVPTPPPQAANKKKIGNQGDFLSMYLSERAGKKKNKK</sequence>
<comment type="caution">
    <text evidence="2">The sequence shown here is derived from an EMBL/GenBank/DDBJ whole genome shotgun (WGS) entry which is preliminary data.</text>
</comment>
<reference evidence="2" key="1">
    <citation type="submission" date="2020-12" db="EMBL/GenBank/DDBJ databases">
        <title>Metabolic potential, ecology and presence of endohyphal bacteria is reflected in genomic diversity of Mucoromycotina.</title>
        <authorList>
            <person name="Muszewska A."/>
            <person name="Okrasinska A."/>
            <person name="Steczkiewicz K."/>
            <person name="Drgas O."/>
            <person name="Orlowska M."/>
            <person name="Perlinska-Lenart U."/>
            <person name="Aleksandrzak-Piekarczyk T."/>
            <person name="Szatraj K."/>
            <person name="Zielenkiewicz U."/>
            <person name="Pilsyk S."/>
            <person name="Malc E."/>
            <person name="Mieczkowski P."/>
            <person name="Kruszewska J.S."/>
            <person name="Biernat P."/>
            <person name="Pawlowska J."/>
        </authorList>
    </citation>
    <scope>NUCLEOTIDE SEQUENCE</scope>
    <source>
        <strain evidence="2">WA0000017839</strain>
    </source>
</reference>
<dbReference type="AlphaFoldDB" id="A0A8H7QU73"/>
<proteinExistence type="predicted"/>
<feature type="compositionally biased region" description="Low complexity" evidence="1">
    <location>
        <begin position="155"/>
        <end position="166"/>
    </location>
</feature>